<dbReference type="NCBIfam" id="TIGR00229">
    <property type="entry name" value="sensory_box"/>
    <property type="match status" value="1"/>
</dbReference>
<gene>
    <name evidence="12" type="ORF">KUF71_018637</name>
</gene>
<reference evidence="12" key="1">
    <citation type="submission" date="2021-07" db="EMBL/GenBank/DDBJ databases">
        <authorList>
            <person name="Catto M.A."/>
            <person name="Jacobson A."/>
            <person name="Kennedy G."/>
            <person name="Labadie P."/>
            <person name="Hunt B.G."/>
            <person name="Srinivasan R."/>
        </authorList>
    </citation>
    <scope>NUCLEOTIDE SEQUENCE</scope>
    <source>
        <strain evidence="12">PL_HMW_Pooled</strain>
        <tissue evidence="12">Head</tissue>
    </source>
</reference>
<evidence type="ECO:0000256" key="7">
    <source>
        <dbReference type="ARBA" id="ARBA00023163"/>
    </source>
</evidence>
<name>A0AAE1GRA7_9NEOP</name>
<dbReference type="CDD" id="cd00130">
    <property type="entry name" value="PAS"/>
    <property type="match status" value="2"/>
</dbReference>
<evidence type="ECO:0000256" key="4">
    <source>
        <dbReference type="ARBA" id="ARBA00023015"/>
    </source>
</evidence>
<evidence type="ECO:0000313" key="12">
    <source>
        <dbReference type="EMBL" id="KAK3908125.1"/>
    </source>
</evidence>
<dbReference type="PROSITE" id="PS50888">
    <property type="entry name" value="BHLH"/>
    <property type="match status" value="1"/>
</dbReference>
<dbReference type="Pfam" id="PF14598">
    <property type="entry name" value="PAS_11"/>
    <property type="match status" value="1"/>
</dbReference>
<evidence type="ECO:0000256" key="9">
    <source>
        <dbReference type="ARBA" id="ARBA00023278"/>
    </source>
</evidence>
<dbReference type="AlphaFoldDB" id="A0AAE1GRA7"/>
<evidence type="ECO:0000259" key="10">
    <source>
        <dbReference type="PROSITE" id="PS50112"/>
    </source>
</evidence>
<keyword evidence="5" id="KW-0238">DNA-binding</keyword>
<protein>
    <submittedName>
        <fullName evidence="12">Hypoxia-inducible factor 1-alpha</fullName>
    </submittedName>
</protein>
<dbReference type="GO" id="GO:0071456">
    <property type="term" value="P:cellular response to hypoxia"/>
    <property type="evidence" value="ECO:0007669"/>
    <property type="project" value="TreeGrafter"/>
</dbReference>
<feature type="domain" description="PAS" evidence="10">
    <location>
        <begin position="120"/>
        <end position="185"/>
    </location>
</feature>
<dbReference type="GO" id="GO:0005737">
    <property type="term" value="C:cytoplasm"/>
    <property type="evidence" value="ECO:0007669"/>
    <property type="project" value="InterPro"/>
</dbReference>
<keyword evidence="2" id="KW-0677">Repeat</keyword>
<evidence type="ECO:0000256" key="1">
    <source>
        <dbReference type="ARBA" id="ARBA00004123"/>
    </source>
</evidence>
<keyword evidence="3" id="KW-0832">Ubl conjugation</keyword>
<dbReference type="PROSITE" id="PS50112">
    <property type="entry name" value="PAS"/>
    <property type="match status" value="2"/>
</dbReference>
<feature type="domain" description="BHLH" evidence="11">
    <location>
        <begin position="45"/>
        <end position="98"/>
    </location>
</feature>
<dbReference type="SUPFAM" id="SSF55785">
    <property type="entry name" value="PYP-like sensor domain (PAS domain)"/>
    <property type="match status" value="2"/>
</dbReference>
<proteinExistence type="predicted"/>
<evidence type="ECO:0000256" key="8">
    <source>
        <dbReference type="ARBA" id="ARBA00023242"/>
    </source>
</evidence>
<keyword evidence="13" id="KW-1185">Reference proteome</keyword>
<reference evidence="12" key="2">
    <citation type="journal article" date="2023" name="BMC Genomics">
        <title>Pest status, molecular evolution, and epigenetic factors derived from the genome assembly of Frankliniella fusca, a thysanopteran phytovirus vector.</title>
        <authorList>
            <person name="Catto M.A."/>
            <person name="Labadie P.E."/>
            <person name="Jacobson A.L."/>
            <person name="Kennedy G.G."/>
            <person name="Srinivasan R."/>
            <person name="Hunt B.G."/>
        </authorList>
    </citation>
    <scope>NUCLEOTIDE SEQUENCE</scope>
    <source>
        <strain evidence="12">PL_HMW_Pooled</strain>
    </source>
</reference>
<organism evidence="12 13">
    <name type="scientific">Frankliniella fusca</name>
    <dbReference type="NCBI Taxonomy" id="407009"/>
    <lineage>
        <taxon>Eukaryota</taxon>
        <taxon>Metazoa</taxon>
        <taxon>Ecdysozoa</taxon>
        <taxon>Arthropoda</taxon>
        <taxon>Hexapoda</taxon>
        <taxon>Insecta</taxon>
        <taxon>Pterygota</taxon>
        <taxon>Neoptera</taxon>
        <taxon>Paraneoptera</taxon>
        <taxon>Thysanoptera</taxon>
        <taxon>Terebrantia</taxon>
        <taxon>Thripoidea</taxon>
        <taxon>Thripidae</taxon>
        <taxon>Frankliniella</taxon>
    </lineage>
</organism>
<dbReference type="FunFam" id="3.30.450.20:FF:000015">
    <property type="entry name" value="Hypoxia-inducible factor 1-alpha isoform 1"/>
    <property type="match status" value="1"/>
</dbReference>
<keyword evidence="7" id="KW-0804">Transcription</keyword>
<evidence type="ECO:0000313" key="13">
    <source>
        <dbReference type="Proteomes" id="UP001219518"/>
    </source>
</evidence>
<dbReference type="InterPro" id="IPR013767">
    <property type="entry name" value="PAS_fold"/>
</dbReference>
<dbReference type="GO" id="GO:0000981">
    <property type="term" value="F:DNA-binding transcription factor activity, RNA polymerase II-specific"/>
    <property type="evidence" value="ECO:0007669"/>
    <property type="project" value="TreeGrafter"/>
</dbReference>
<dbReference type="Pfam" id="PF23171">
    <property type="entry name" value="bHLH_HIF1A"/>
    <property type="match status" value="1"/>
</dbReference>
<dbReference type="Gene3D" id="3.30.450.20">
    <property type="entry name" value="PAS domain"/>
    <property type="match status" value="3"/>
</dbReference>
<dbReference type="GO" id="GO:0005634">
    <property type="term" value="C:nucleus"/>
    <property type="evidence" value="ECO:0007669"/>
    <property type="project" value="UniProtKB-SubCell"/>
</dbReference>
<keyword evidence="8" id="KW-0539">Nucleus</keyword>
<keyword evidence="6" id="KW-0010">Activator</keyword>
<dbReference type="EMBL" id="JAHWGI010000030">
    <property type="protein sequence ID" value="KAK3908125.1"/>
    <property type="molecule type" value="Genomic_DNA"/>
</dbReference>
<dbReference type="SMART" id="SM00091">
    <property type="entry name" value="PAS"/>
    <property type="match status" value="2"/>
</dbReference>
<dbReference type="InterPro" id="IPR001067">
    <property type="entry name" value="Nuc_translocat"/>
</dbReference>
<dbReference type="InterPro" id="IPR000014">
    <property type="entry name" value="PAS"/>
</dbReference>
<dbReference type="CDD" id="cd11433">
    <property type="entry name" value="bHLH-PAS_HIF"/>
    <property type="match status" value="1"/>
</dbReference>
<dbReference type="InterPro" id="IPR011598">
    <property type="entry name" value="bHLH_dom"/>
</dbReference>
<evidence type="ECO:0000256" key="2">
    <source>
        <dbReference type="ARBA" id="ARBA00022737"/>
    </source>
</evidence>
<keyword evidence="4" id="KW-0805">Transcription regulation</keyword>
<dbReference type="PRINTS" id="PR00785">
    <property type="entry name" value="NCTRNSLOCATR"/>
</dbReference>
<dbReference type="Pfam" id="PF00989">
    <property type="entry name" value="PAS"/>
    <property type="match status" value="1"/>
</dbReference>
<dbReference type="SMART" id="SM00353">
    <property type="entry name" value="HLH"/>
    <property type="match status" value="1"/>
</dbReference>
<dbReference type="PANTHER" id="PTHR23043:SF17">
    <property type="entry name" value="PROTEIN SIMILAR"/>
    <property type="match status" value="1"/>
</dbReference>
<dbReference type="Gene3D" id="4.10.280.10">
    <property type="entry name" value="Helix-loop-helix DNA-binding domain"/>
    <property type="match status" value="1"/>
</dbReference>
<comment type="caution">
    <text evidence="12">The sequence shown here is derived from an EMBL/GenBank/DDBJ whole genome shotgun (WGS) entry which is preliminary data.</text>
</comment>
<dbReference type="PANTHER" id="PTHR23043">
    <property type="entry name" value="HYPOXIA-INDUCIBLE FACTOR 1 ALPHA"/>
    <property type="match status" value="1"/>
</dbReference>
<accession>A0AAE1GRA7</accession>
<dbReference type="GO" id="GO:0005667">
    <property type="term" value="C:transcription regulator complex"/>
    <property type="evidence" value="ECO:0007669"/>
    <property type="project" value="InterPro"/>
</dbReference>
<evidence type="ECO:0000256" key="5">
    <source>
        <dbReference type="ARBA" id="ARBA00023125"/>
    </source>
</evidence>
<feature type="domain" description="PAS" evidence="10">
    <location>
        <begin position="282"/>
        <end position="333"/>
    </location>
</feature>
<dbReference type="GO" id="GO:0000977">
    <property type="term" value="F:RNA polymerase II transcription regulatory region sequence-specific DNA binding"/>
    <property type="evidence" value="ECO:0007669"/>
    <property type="project" value="TreeGrafter"/>
</dbReference>
<evidence type="ECO:0000256" key="6">
    <source>
        <dbReference type="ARBA" id="ARBA00023159"/>
    </source>
</evidence>
<dbReference type="InterPro" id="IPR035965">
    <property type="entry name" value="PAS-like_dom_sf"/>
</dbReference>
<comment type="subcellular location">
    <subcellularLocation>
        <location evidence="1">Nucleus</location>
    </subcellularLocation>
</comment>
<keyword evidence="9" id="KW-0379">Hydroxylation</keyword>
<dbReference type="Proteomes" id="UP001219518">
    <property type="component" value="Unassembled WGS sequence"/>
</dbReference>
<dbReference type="GO" id="GO:0046983">
    <property type="term" value="F:protein dimerization activity"/>
    <property type="evidence" value="ECO:0007669"/>
    <property type="project" value="InterPro"/>
</dbReference>
<dbReference type="SUPFAM" id="SSF47459">
    <property type="entry name" value="HLH, helix-loop-helix DNA-binding domain"/>
    <property type="match status" value="1"/>
</dbReference>
<evidence type="ECO:0000256" key="3">
    <source>
        <dbReference type="ARBA" id="ARBA00022843"/>
    </source>
</evidence>
<sequence length="378" mass="41871">MGGAAGGWRLRLVLAQSPSVRVGLLVRWGRQRRVEGETVRENTEKRKEKSRDAARFRRSRETEIFTDLSDALPLSPAAVAHLDKASIMRLAICYLKVRSLIHMVPEQVTPKADIMNDPLVMSAMEGFLLVLSADGDMVFLSENVHEYLGLNQLDMMGHSIYEFSHPCDHDEIKEILSEKSVVNGGQRAVIPRSSFLRMKCTLTSKGRNVNLKSASYKVIHYTGHMEESDGEDGAGSSSGDSGVVAGPRACSQNCLVAIGEPIPHPSNIEIPLDKQTFLSKHSLDMRFTYADDKIGEFLGYAPGDLVGKSMYEFHHAMDSEVVEKGFKCLFSKGQCQTGRFRFLARSGGYVWVVTQATLLYAAKGNKPQSVVCVHFVIR</sequence>
<dbReference type="InterPro" id="IPR036638">
    <property type="entry name" value="HLH_DNA-bd_sf"/>
</dbReference>
<evidence type="ECO:0000259" key="11">
    <source>
        <dbReference type="PROSITE" id="PS50888"/>
    </source>
</evidence>
<dbReference type="GO" id="GO:0045944">
    <property type="term" value="P:positive regulation of transcription by RNA polymerase II"/>
    <property type="evidence" value="ECO:0007669"/>
    <property type="project" value="UniProtKB-ARBA"/>
</dbReference>